<sequence length="263" mass="30575">MSCKMNKITTQQQFAKMMELLEANPNLARAYHSGLHKVNTKEEWAKIAIELNSIGPPMRQGTEWMKVWADFKCNLKKKLLHNKAECRATGGGPHKQFVLTTVEEAASSLLQLDSIVNSDGEIGVSNTPLKSSYCPMDTTKENESSEYISTPRIRKKVETKADKTEKTALLENQLKVQTELYSQVKDSLQNVERYNRKIFKIKEEELKIYKAAEKREEEKFLLYKKELKSKEDFRNKLLKARTEEIEIKKRRIELDEWKSGIRE</sequence>
<evidence type="ECO:0000259" key="7">
    <source>
        <dbReference type="Pfam" id="PF13873"/>
    </source>
</evidence>
<dbReference type="STRING" id="35570.A0A1I8PXU1"/>
<evidence type="ECO:0000313" key="9">
    <source>
        <dbReference type="Proteomes" id="UP000095300"/>
    </source>
</evidence>
<comment type="function">
    <text evidence="6">Involved in transvection phenomena (= synapsis-dependent gene expression), where the synaptic pairing of chromosomes carrying genes with which zeste interacts influences the expression of these genes. Zeste binds to DNA and stimulates transcription from a nearby promoter.</text>
</comment>
<evidence type="ECO:0000256" key="3">
    <source>
        <dbReference type="ARBA" id="ARBA00023015"/>
    </source>
</evidence>
<reference evidence="8" key="2">
    <citation type="submission" date="2020-05" db="UniProtKB">
        <authorList>
            <consortium name="EnsemblMetazoa"/>
        </authorList>
    </citation>
    <scope>IDENTIFICATION</scope>
    <source>
        <strain evidence="8">USDA</strain>
    </source>
</reference>
<dbReference type="AlphaFoldDB" id="A0A1I8PXU1"/>
<dbReference type="VEuPathDB" id="VectorBase:SCAU012090"/>
<evidence type="ECO:0000256" key="5">
    <source>
        <dbReference type="ARBA" id="ARBA00023163"/>
    </source>
</evidence>
<protein>
    <recommendedName>
        <fullName evidence="2">Regulatory protein zeste</fullName>
    </recommendedName>
</protein>
<reference evidence="9" key="1">
    <citation type="submission" date="2015-05" db="EMBL/GenBank/DDBJ databases">
        <authorList>
            <person name="Wilson R.K."/>
            <person name="Warren W.C."/>
            <person name="Olafson P."/>
        </authorList>
    </citation>
    <scope>NUCLEOTIDE SEQUENCE [LARGE SCALE GENOMIC DNA]</scope>
    <source>
        <strain evidence="9">USDA</strain>
    </source>
</reference>
<dbReference type="KEGG" id="scac:106089111"/>
<accession>A0A1I8PXU1</accession>
<dbReference type="Proteomes" id="UP000095300">
    <property type="component" value="Unassembled WGS sequence"/>
</dbReference>
<evidence type="ECO:0000256" key="1">
    <source>
        <dbReference type="ARBA" id="ARBA00011764"/>
    </source>
</evidence>
<keyword evidence="4" id="KW-0238">DNA-binding</keyword>
<name>A0A1I8PXU1_STOCA</name>
<keyword evidence="3" id="KW-0805">Transcription regulation</keyword>
<evidence type="ECO:0000256" key="6">
    <source>
        <dbReference type="ARBA" id="ARBA00025466"/>
    </source>
</evidence>
<dbReference type="Pfam" id="PF13873">
    <property type="entry name" value="Myb_DNA-bind_5"/>
    <property type="match status" value="1"/>
</dbReference>
<evidence type="ECO:0000256" key="4">
    <source>
        <dbReference type="ARBA" id="ARBA00023125"/>
    </source>
</evidence>
<evidence type="ECO:0000256" key="2">
    <source>
        <dbReference type="ARBA" id="ARBA00016807"/>
    </source>
</evidence>
<evidence type="ECO:0000313" key="8">
    <source>
        <dbReference type="EnsemblMetazoa" id="SCAU009331-PA"/>
    </source>
</evidence>
<organism evidence="8 9">
    <name type="scientific">Stomoxys calcitrans</name>
    <name type="common">Stable fly</name>
    <name type="synonym">Conops calcitrans</name>
    <dbReference type="NCBI Taxonomy" id="35570"/>
    <lineage>
        <taxon>Eukaryota</taxon>
        <taxon>Metazoa</taxon>
        <taxon>Ecdysozoa</taxon>
        <taxon>Arthropoda</taxon>
        <taxon>Hexapoda</taxon>
        <taxon>Insecta</taxon>
        <taxon>Pterygota</taxon>
        <taxon>Neoptera</taxon>
        <taxon>Endopterygota</taxon>
        <taxon>Diptera</taxon>
        <taxon>Brachycera</taxon>
        <taxon>Muscomorpha</taxon>
        <taxon>Muscoidea</taxon>
        <taxon>Muscidae</taxon>
        <taxon>Stomoxys</taxon>
    </lineage>
</organism>
<feature type="domain" description="Myb/SANT-like DNA-binding" evidence="7">
    <location>
        <begin position="10"/>
        <end position="80"/>
    </location>
</feature>
<keyword evidence="9" id="KW-1185">Reference proteome</keyword>
<dbReference type="VEuPathDB" id="VectorBase:SCAU009331"/>
<gene>
    <name evidence="8" type="primary">106089111</name>
</gene>
<dbReference type="EnsemblMetazoa" id="SCAU012090-RA">
    <property type="protein sequence ID" value="SCAU012090-PA"/>
    <property type="gene ID" value="SCAU012090"/>
</dbReference>
<comment type="subunit">
    <text evidence="1">Self-associates forming complexes of several hundred monomers.</text>
</comment>
<dbReference type="GO" id="GO:0003677">
    <property type="term" value="F:DNA binding"/>
    <property type="evidence" value="ECO:0007669"/>
    <property type="project" value="UniProtKB-KW"/>
</dbReference>
<dbReference type="EnsemblMetazoa" id="SCAU009331-RA">
    <property type="protein sequence ID" value="SCAU009331-PA"/>
    <property type="gene ID" value="SCAU009331"/>
</dbReference>
<dbReference type="InterPro" id="IPR028002">
    <property type="entry name" value="Myb_DNA-bind_5"/>
</dbReference>
<dbReference type="OrthoDB" id="8049035at2759"/>
<proteinExistence type="predicted"/>
<keyword evidence="5" id="KW-0804">Transcription</keyword>